<dbReference type="AlphaFoldDB" id="A0A6J7ZUG6"/>
<dbReference type="Gene3D" id="1.20.1070.10">
    <property type="entry name" value="Rhodopsin 7-helix transmembrane proteins"/>
    <property type="match status" value="1"/>
</dbReference>
<keyword evidence="1" id="KW-0472">Membrane</keyword>
<feature type="transmembrane region" description="Helical" evidence="1">
    <location>
        <begin position="117"/>
        <end position="139"/>
    </location>
</feature>
<proteinExistence type="predicted"/>
<keyword evidence="1" id="KW-0812">Transmembrane</keyword>
<evidence type="ECO:0000256" key="1">
    <source>
        <dbReference type="SAM" id="Phobius"/>
    </source>
</evidence>
<feature type="transmembrane region" description="Helical" evidence="1">
    <location>
        <begin position="188"/>
        <end position="209"/>
    </location>
</feature>
<dbReference type="Proteomes" id="UP000507470">
    <property type="component" value="Unassembled WGS sequence"/>
</dbReference>
<feature type="transmembrane region" description="Helical" evidence="1">
    <location>
        <begin position="221"/>
        <end position="245"/>
    </location>
</feature>
<keyword evidence="1" id="KW-1133">Transmembrane helix</keyword>
<gene>
    <name evidence="2" type="ORF">MCOR_580</name>
</gene>
<accession>A0A6J7ZUG6</accession>
<keyword evidence="3" id="KW-1185">Reference proteome</keyword>
<feature type="transmembrane region" description="Helical" evidence="1">
    <location>
        <begin position="70"/>
        <end position="93"/>
    </location>
</feature>
<reference evidence="2 3" key="1">
    <citation type="submission" date="2020-06" db="EMBL/GenBank/DDBJ databases">
        <authorList>
            <person name="Li R."/>
            <person name="Bekaert M."/>
        </authorList>
    </citation>
    <scope>NUCLEOTIDE SEQUENCE [LARGE SCALE GENOMIC DNA]</scope>
    <source>
        <strain evidence="3">wild</strain>
    </source>
</reference>
<name>A0A6J7ZUG6_MYTCO</name>
<organism evidence="2 3">
    <name type="scientific">Mytilus coruscus</name>
    <name type="common">Sea mussel</name>
    <dbReference type="NCBI Taxonomy" id="42192"/>
    <lineage>
        <taxon>Eukaryota</taxon>
        <taxon>Metazoa</taxon>
        <taxon>Spiralia</taxon>
        <taxon>Lophotrochozoa</taxon>
        <taxon>Mollusca</taxon>
        <taxon>Bivalvia</taxon>
        <taxon>Autobranchia</taxon>
        <taxon>Pteriomorphia</taxon>
        <taxon>Mytilida</taxon>
        <taxon>Mytiloidea</taxon>
        <taxon>Mytilidae</taxon>
        <taxon>Mytilinae</taxon>
        <taxon>Mytilus</taxon>
    </lineage>
</organism>
<evidence type="ECO:0000313" key="3">
    <source>
        <dbReference type="Proteomes" id="UP000507470"/>
    </source>
</evidence>
<sequence>MHIVSAVGVLLGYTCIQKALDMRIVCASGRFIMLATNTSSITQTAVVSIDRFQSSRCLSKTVITMRRLKLGIVSIVLCCVIYIFFSVMGGFGYKEQMTCTSHKDLTEGTVFTTVKNIFGASVFICIFVIDIPLCILTFVNIKKNCNTIEYNVSFTSKCAVTENKNPVRMSCRYQPVIRWRLEKLKFQAFKVLCLLVLSHTVTYIFYIVLFGLGKKIKEQYIFKELIICASVINFVVDPIVCILTIRRIQRILIRFVCRRKPSAFNNLYG</sequence>
<dbReference type="SUPFAM" id="SSF81321">
    <property type="entry name" value="Family A G protein-coupled receptor-like"/>
    <property type="match status" value="1"/>
</dbReference>
<dbReference type="EMBL" id="CACVKT020000155">
    <property type="protein sequence ID" value="CAC5356415.1"/>
    <property type="molecule type" value="Genomic_DNA"/>
</dbReference>
<evidence type="ECO:0000313" key="2">
    <source>
        <dbReference type="EMBL" id="CAC5356415.1"/>
    </source>
</evidence>
<evidence type="ECO:0008006" key="4">
    <source>
        <dbReference type="Google" id="ProtNLM"/>
    </source>
</evidence>
<protein>
    <recommendedName>
        <fullName evidence="4">G-protein coupled receptors family 1 profile domain-containing protein</fullName>
    </recommendedName>
</protein>
<dbReference type="OrthoDB" id="10289942at2759"/>